<proteinExistence type="predicted"/>
<sequence length="119" mass="13027">MLLSELLGCRVHALDGADLGVVVDARFRRGARQGRREGDLELVALIVSPHSRLSFYGYERGRVNAPALINAIITRMHRASRIVPWECVETVGDGDVRLGVDAPFIPLDARRPIGEARGA</sequence>
<accession>A0ABW7QC63</accession>
<evidence type="ECO:0000313" key="2">
    <source>
        <dbReference type="Proteomes" id="UP001610861"/>
    </source>
</evidence>
<comment type="caution">
    <text evidence="1">The sequence shown here is derived from an EMBL/GenBank/DDBJ whole genome shotgun (WGS) entry which is preliminary data.</text>
</comment>
<evidence type="ECO:0000313" key="1">
    <source>
        <dbReference type="EMBL" id="MFH8252256.1"/>
    </source>
</evidence>
<dbReference type="Proteomes" id="UP001610861">
    <property type="component" value="Unassembled WGS sequence"/>
</dbReference>
<name>A0ABW7QC63_9MICO</name>
<organism evidence="1 2">
    <name type="scientific">Microbacterium alkaliflavum</name>
    <dbReference type="NCBI Taxonomy" id="3248839"/>
    <lineage>
        <taxon>Bacteria</taxon>
        <taxon>Bacillati</taxon>
        <taxon>Actinomycetota</taxon>
        <taxon>Actinomycetes</taxon>
        <taxon>Micrococcales</taxon>
        <taxon>Microbacteriaceae</taxon>
        <taxon>Microbacterium</taxon>
    </lineage>
</organism>
<gene>
    <name evidence="1" type="ORF">ACH3VR_17960</name>
</gene>
<reference evidence="1 2" key="1">
    <citation type="submission" date="2024-09" db="EMBL/GenBank/DDBJ databases">
        <authorList>
            <person name="Pan X."/>
        </authorList>
    </citation>
    <scope>NUCLEOTIDE SEQUENCE [LARGE SCALE GENOMIC DNA]</scope>
    <source>
        <strain evidence="1 2">B2969</strain>
    </source>
</reference>
<keyword evidence="2" id="KW-1185">Reference proteome</keyword>
<dbReference type="EMBL" id="JBIQWL010000008">
    <property type="protein sequence ID" value="MFH8252256.1"/>
    <property type="molecule type" value="Genomic_DNA"/>
</dbReference>
<dbReference type="RefSeq" id="WP_397557687.1">
    <property type="nucleotide sequence ID" value="NZ_JBIQWL010000008.1"/>
</dbReference>
<protein>
    <submittedName>
        <fullName evidence="1">PRC-barrel domain-containing protein</fullName>
    </submittedName>
</protein>